<dbReference type="AlphaFoldDB" id="A0A9W4UV14"/>
<feature type="transmembrane region" description="Helical" evidence="1">
    <location>
        <begin position="34"/>
        <end position="54"/>
    </location>
</feature>
<gene>
    <name evidence="2" type="ORF">PDIGIT_LOCUS14653</name>
</gene>
<accession>A0A9W4UV14</accession>
<evidence type="ECO:0000256" key="1">
    <source>
        <dbReference type="SAM" id="Phobius"/>
    </source>
</evidence>
<evidence type="ECO:0000313" key="3">
    <source>
        <dbReference type="Proteomes" id="UP001152607"/>
    </source>
</evidence>
<keyword evidence="1" id="KW-1133">Transmembrane helix</keyword>
<protein>
    <submittedName>
        <fullName evidence="2">Uncharacterized protein</fullName>
    </submittedName>
</protein>
<keyword evidence="3" id="KW-1185">Reference proteome</keyword>
<dbReference type="EMBL" id="CAOQHR010000012">
    <property type="protein sequence ID" value="CAI6341456.1"/>
    <property type="molecule type" value="Genomic_DNA"/>
</dbReference>
<proteinExistence type="predicted"/>
<keyword evidence="1" id="KW-0472">Membrane</keyword>
<dbReference type="Proteomes" id="UP001152607">
    <property type="component" value="Unassembled WGS sequence"/>
</dbReference>
<comment type="caution">
    <text evidence="2">The sequence shown here is derived from an EMBL/GenBank/DDBJ whole genome shotgun (WGS) entry which is preliminary data.</text>
</comment>
<reference evidence="2" key="1">
    <citation type="submission" date="2023-01" db="EMBL/GenBank/DDBJ databases">
        <authorList>
            <person name="Van Ghelder C."/>
            <person name="Rancurel C."/>
        </authorList>
    </citation>
    <scope>NUCLEOTIDE SEQUENCE</scope>
    <source>
        <strain evidence="2">CNCM I-4278</strain>
    </source>
</reference>
<name>A0A9W4UV14_9PLEO</name>
<sequence length="115" mass="12422">MTAYMSMCVSVYAACPSLANFVSGKCGTLLVSMFRAFFFLGDAFLMLLFPYSLLSCCTRGALHVPQSSPHVCAEDMVGSQAVFLAVAVWQVAVNKWPTLHCSALAEPQVAYANIQ</sequence>
<evidence type="ECO:0000313" key="2">
    <source>
        <dbReference type="EMBL" id="CAI6341456.1"/>
    </source>
</evidence>
<keyword evidence="1" id="KW-0812">Transmembrane</keyword>
<organism evidence="2 3">
    <name type="scientific">Periconia digitata</name>
    <dbReference type="NCBI Taxonomy" id="1303443"/>
    <lineage>
        <taxon>Eukaryota</taxon>
        <taxon>Fungi</taxon>
        <taxon>Dikarya</taxon>
        <taxon>Ascomycota</taxon>
        <taxon>Pezizomycotina</taxon>
        <taxon>Dothideomycetes</taxon>
        <taxon>Pleosporomycetidae</taxon>
        <taxon>Pleosporales</taxon>
        <taxon>Massarineae</taxon>
        <taxon>Periconiaceae</taxon>
        <taxon>Periconia</taxon>
    </lineage>
</organism>